<feature type="transmembrane region" description="Helical" evidence="8">
    <location>
        <begin position="129"/>
        <end position="147"/>
    </location>
</feature>
<dbReference type="Gene3D" id="1.10.3470.10">
    <property type="entry name" value="ABC transporter involved in vitamin B12 uptake, BtuC"/>
    <property type="match status" value="1"/>
</dbReference>
<evidence type="ECO:0000313" key="9">
    <source>
        <dbReference type="EMBL" id="OLO45366.1"/>
    </source>
</evidence>
<keyword evidence="3" id="KW-0813">Transport</keyword>
<comment type="similarity">
    <text evidence="2">Belongs to the binding-protein-dependent transport system permease family. FecCD subfamily.</text>
</comment>
<keyword evidence="7 8" id="KW-0472">Membrane</keyword>
<organism evidence="9 10">
    <name type="scientific">Actinomyces oris</name>
    <dbReference type="NCBI Taxonomy" id="544580"/>
    <lineage>
        <taxon>Bacteria</taxon>
        <taxon>Bacillati</taxon>
        <taxon>Actinomycetota</taxon>
        <taxon>Actinomycetes</taxon>
        <taxon>Actinomycetales</taxon>
        <taxon>Actinomycetaceae</taxon>
        <taxon>Actinomyces</taxon>
    </lineage>
</organism>
<dbReference type="InterPro" id="IPR000522">
    <property type="entry name" value="ABC_transptr_permease_BtuC"/>
</dbReference>
<dbReference type="InterPro" id="IPR037294">
    <property type="entry name" value="ABC_BtuC-like"/>
</dbReference>
<keyword evidence="4" id="KW-1003">Cell membrane</keyword>
<protein>
    <submittedName>
        <fullName evidence="9">Enterobactin ABC transporter permease</fullName>
    </submittedName>
</protein>
<evidence type="ECO:0000256" key="4">
    <source>
        <dbReference type="ARBA" id="ARBA00022475"/>
    </source>
</evidence>
<dbReference type="Proteomes" id="UP000186857">
    <property type="component" value="Unassembled WGS sequence"/>
</dbReference>
<sequence length="371" mass="37864">MRRDRDVAGSSPSLIEGVRLGPPAAQLWYRVGGRRAFLVHRRAAVVTVLALAAALTVVVASVLFGAYNISAADALHTLLTGGGSKMDRFFVLNQRLPRAVAAVLVGAMLALSGAVFQSLSRNPLGSPDIVGFTTGASTGGLFMLLLAASASDLQVSVGAVLGGFVTAAAVALISRRGGVGGDNLILTGVAISEMLSAANNYLISQASLPSAETAKAWQYGSFNAISWGQVRPLALAAVVLLSQVVWLVRTAGLLEMGDDAATSLGLQVGRVRGALLGYGVVLAAICVATAGPIGFIALAAPQLARRLSRSAGITMIASAAMGALLLGGADFLAQRLLSPFQIPVGLVSAALGGLYLVWLLMFSSERAGRTG</sequence>
<feature type="transmembrane region" description="Helical" evidence="8">
    <location>
        <begin position="96"/>
        <end position="117"/>
    </location>
</feature>
<evidence type="ECO:0000256" key="5">
    <source>
        <dbReference type="ARBA" id="ARBA00022692"/>
    </source>
</evidence>
<evidence type="ECO:0000256" key="2">
    <source>
        <dbReference type="ARBA" id="ARBA00007935"/>
    </source>
</evidence>
<gene>
    <name evidence="9" type="ORF">BKH29_03800</name>
</gene>
<proteinExistence type="inferred from homology"/>
<keyword evidence="6 8" id="KW-1133">Transmembrane helix</keyword>
<dbReference type="RefSeq" id="WP_075376321.1">
    <property type="nucleotide sequence ID" value="NZ_MSKJ01000007.1"/>
</dbReference>
<dbReference type="EMBL" id="MSKJ01000007">
    <property type="protein sequence ID" value="OLO45366.1"/>
    <property type="molecule type" value="Genomic_DNA"/>
</dbReference>
<evidence type="ECO:0000313" key="10">
    <source>
        <dbReference type="Proteomes" id="UP000186857"/>
    </source>
</evidence>
<reference evidence="9 10" key="1">
    <citation type="submission" date="2016-12" db="EMBL/GenBank/DDBJ databases">
        <title>Genomic Comparison of strains in the 'Actinomyces naeslundii' Group.</title>
        <authorList>
            <person name="Mughal S.R."/>
            <person name="Do T."/>
            <person name="Gilbert S.C."/>
            <person name="Witherden E.A."/>
            <person name="Didelot X."/>
            <person name="Beighton D."/>
        </authorList>
    </citation>
    <scope>NUCLEOTIDE SEQUENCE [LARGE SCALE GENOMIC DNA]</scope>
    <source>
        <strain evidence="9 10">CCUG 33920</strain>
    </source>
</reference>
<feature type="transmembrane region" description="Helical" evidence="8">
    <location>
        <begin position="312"/>
        <end position="334"/>
    </location>
</feature>
<name>A0A1Q8VB98_9ACTO</name>
<feature type="transmembrane region" description="Helical" evidence="8">
    <location>
        <begin position="43"/>
        <end position="67"/>
    </location>
</feature>
<dbReference type="GO" id="GO:0033214">
    <property type="term" value="P:siderophore-iron import into cell"/>
    <property type="evidence" value="ECO:0007669"/>
    <property type="project" value="TreeGrafter"/>
</dbReference>
<feature type="transmembrane region" description="Helical" evidence="8">
    <location>
        <begin position="153"/>
        <end position="173"/>
    </location>
</feature>
<dbReference type="GO" id="GO:0005886">
    <property type="term" value="C:plasma membrane"/>
    <property type="evidence" value="ECO:0007669"/>
    <property type="project" value="UniProtKB-SubCell"/>
</dbReference>
<comment type="caution">
    <text evidence="9">The sequence shown here is derived from an EMBL/GenBank/DDBJ whole genome shotgun (WGS) entry which is preliminary data.</text>
</comment>
<dbReference type="AlphaFoldDB" id="A0A1Q8VB98"/>
<evidence type="ECO:0000256" key="7">
    <source>
        <dbReference type="ARBA" id="ARBA00023136"/>
    </source>
</evidence>
<dbReference type="PANTHER" id="PTHR30472">
    <property type="entry name" value="FERRIC ENTEROBACTIN TRANSPORT SYSTEM PERMEASE PROTEIN"/>
    <property type="match status" value="1"/>
</dbReference>
<evidence type="ECO:0000256" key="6">
    <source>
        <dbReference type="ARBA" id="ARBA00022989"/>
    </source>
</evidence>
<evidence type="ECO:0000256" key="1">
    <source>
        <dbReference type="ARBA" id="ARBA00004651"/>
    </source>
</evidence>
<feature type="transmembrane region" description="Helical" evidence="8">
    <location>
        <begin position="340"/>
        <end position="362"/>
    </location>
</feature>
<dbReference type="OrthoDB" id="4455417at2"/>
<dbReference type="GO" id="GO:0022857">
    <property type="term" value="F:transmembrane transporter activity"/>
    <property type="evidence" value="ECO:0007669"/>
    <property type="project" value="InterPro"/>
</dbReference>
<evidence type="ECO:0000256" key="8">
    <source>
        <dbReference type="SAM" id="Phobius"/>
    </source>
</evidence>
<dbReference type="SUPFAM" id="SSF81345">
    <property type="entry name" value="ABC transporter involved in vitamin B12 uptake, BtuC"/>
    <property type="match status" value="1"/>
</dbReference>
<accession>A0A1Q8VB98</accession>
<dbReference type="Pfam" id="PF01032">
    <property type="entry name" value="FecCD"/>
    <property type="match status" value="1"/>
</dbReference>
<feature type="transmembrane region" description="Helical" evidence="8">
    <location>
        <begin position="274"/>
        <end position="300"/>
    </location>
</feature>
<comment type="subcellular location">
    <subcellularLocation>
        <location evidence="1">Cell membrane</location>
        <topology evidence="1">Multi-pass membrane protein</topology>
    </subcellularLocation>
</comment>
<dbReference type="PANTHER" id="PTHR30472:SF24">
    <property type="entry name" value="FERRIC ENTEROBACTIN TRANSPORT SYSTEM PERMEASE PROTEIN FEPG"/>
    <property type="match status" value="1"/>
</dbReference>
<evidence type="ECO:0000256" key="3">
    <source>
        <dbReference type="ARBA" id="ARBA00022448"/>
    </source>
</evidence>
<keyword evidence="5 8" id="KW-0812">Transmembrane</keyword>
<dbReference type="CDD" id="cd06550">
    <property type="entry name" value="TM_ABC_iron-siderophores_like"/>
    <property type="match status" value="1"/>
</dbReference>